<dbReference type="Pfam" id="PF00561">
    <property type="entry name" value="Abhydrolase_1"/>
    <property type="match status" value="1"/>
</dbReference>
<comment type="caution">
    <text evidence="2">The sequence shown here is derived from an EMBL/GenBank/DDBJ whole genome shotgun (WGS) entry which is preliminary data.</text>
</comment>
<dbReference type="InterPro" id="IPR029058">
    <property type="entry name" value="AB_hydrolase_fold"/>
</dbReference>
<dbReference type="InterPro" id="IPR050266">
    <property type="entry name" value="AB_hydrolase_sf"/>
</dbReference>
<dbReference type="AlphaFoldDB" id="A0A7K1UZ57"/>
<evidence type="ECO:0000259" key="1">
    <source>
        <dbReference type="Pfam" id="PF00561"/>
    </source>
</evidence>
<dbReference type="InterPro" id="IPR000073">
    <property type="entry name" value="AB_hydrolase_1"/>
</dbReference>
<dbReference type="Gene3D" id="3.40.50.1820">
    <property type="entry name" value="alpha/beta hydrolase"/>
    <property type="match status" value="1"/>
</dbReference>
<protein>
    <submittedName>
        <fullName evidence="2">Alpha/beta fold hydrolase</fullName>
    </submittedName>
</protein>
<dbReference type="PRINTS" id="PR00111">
    <property type="entry name" value="ABHYDROLASE"/>
</dbReference>
<name>A0A7K1UZ57_9NOCA</name>
<evidence type="ECO:0000313" key="3">
    <source>
        <dbReference type="Proteomes" id="UP000466794"/>
    </source>
</evidence>
<accession>A0A7K1UZ57</accession>
<dbReference type="Proteomes" id="UP000466794">
    <property type="component" value="Unassembled WGS sequence"/>
</dbReference>
<reference evidence="2 3" key="1">
    <citation type="submission" date="2019-12" db="EMBL/GenBank/DDBJ databases">
        <title>Nocardia sp. nov. ET3-3 isolated from soil.</title>
        <authorList>
            <person name="Kanchanasin P."/>
            <person name="Tanasupawat S."/>
            <person name="Yuki M."/>
            <person name="Kudo T."/>
        </authorList>
    </citation>
    <scope>NUCLEOTIDE SEQUENCE [LARGE SCALE GENOMIC DNA]</scope>
    <source>
        <strain evidence="2 3">ET3-3</strain>
    </source>
</reference>
<keyword evidence="3" id="KW-1185">Reference proteome</keyword>
<feature type="domain" description="AB hydrolase-1" evidence="1">
    <location>
        <begin position="22"/>
        <end position="122"/>
    </location>
</feature>
<dbReference type="PANTHER" id="PTHR43798">
    <property type="entry name" value="MONOACYLGLYCEROL LIPASE"/>
    <property type="match status" value="1"/>
</dbReference>
<proteinExistence type="predicted"/>
<gene>
    <name evidence="2" type="ORF">GPX89_20815</name>
</gene>
<keyword evidence="2" id="KW-0378">Hydrolase</keyword>
<dbReference type="RefSeq" id="WP_157389337.1">
    <property type="nucleotide sequence ID" value="NZ_WRPP01000004.1"/>
</dbReference>
<dbReference type="EMBL" id="WRPP01000004">
    <property type="protein sequence ID" value="MVU79673.1"/>
    <property type="molecule type" value="Genomic_DNA"/>
</dbReference>
<dbReference type="GO" id="GO:0016787">
    <property type="term" value="F:hydrolase activity"/>
    <property type="evidence" value="ECO:0007669"/>
    <property type="project" value="UniProtKB-KW"/>
</dbReference>
<dbReference type="SUPFAM" id="SSF53474">
    <property type="entry name" value="alpha/beta-Hydrolases"/>
    <property type="match status" value="1"/>
</dbReference>
<evidence type="ECO:0000313" key="2">
    <source>
        <dbReference type="EMBL" id="MVU79673.1"/>
    </source>
</evidence>
<organism evidence="2 3">
    <name type="scientific">Nocardia terrae</name>
    <dbReference type="NCBI Taxonomy" id="2675851"/>
    <lineage>
        <taxon>Bacteria</taxon>
        <taxon>Bacillati</taxon>
        <taxon>Actinomycetota</taxon>
        <taxon>Actinomycetes</taxon>
        <taxon>Mycobacteriales</taxon>
        <taxon>Nocardiaceae</taxon>
        <taxon>Nocardia</taxon>
    </lineage>
</organism>
<sequence length="268" mass="30203">MPYVTTEDGAQIHYRDTGGDGPVVLMLHGFFMDSVMWEPQEKSLAPHYRLISIDQRGHGGTTDNGDPFDHWRLAWDAWAVVDHLGIDKVAIIGQFQGGWIGMRMALQHPSRVRALALIGSRADAYDPYEYAGYKQIIMDQWILGDGPLWELAKPIVVQMVGGTREQHEFWLDRWLADDRRRLEQAGWALLDREGIEPLLADITVPVLVMHGISDPVYNRDHQEKLAALFGGPTRVETIQAIGANHSPSFSHPELTDPILRDWLDGLPA</sequence>